<comment type="catalytic activity">
    <reaction evidence="7">
        <text>L-threonyl-[protein] + ATP = O-phospho-L-threonyl-[protein] + ADP + H(+)</text>
        <dbReference type="Rhea" id="RHEA:46608"/>
        <dbReference type="Rhea" id="RHEA-COMP:11060"/>
        <dbReference type="Rhea" id="RHEA-COMP:11605"/>
        <dbReference type="ChEBI" id="CHEBI:15378"/>
        <dbReference type="ChEBI" id="CHEBI:30013"/>
        <dbReference type="ChEBI" id="CHEBI:30616"/>
        <dbReference type="ChEBI" id="CHEBI:61977"/>
        <dbReference type="ChEBI" id="CHEBI:456216"/>
        <dbReference type="EC" id="2.7.11.1"/>
    </reaction>
</comment>
<dbReference type="AlphaFoldDB" id="A0AAV3AV16"/>
<comment type="catalytic activity">
    <reaction evidence="8">
        <text>L-seryl-[protein] + ATP = O-phospho-L-seryl-[protein] + ADP + H(+)</text>
        <dbReference type="Rhea" id="RHEA:17989"/>
        <dbReference type="Rhea" id="RHEA-COMP:9863"/>
        <dbReference type="Rhea" id="RHEA-COMP:11604"/>
        <dbReference type="ChEBI" id="CHEBI:15378"/>
        <dbReference type="ChEBI" id="CHEBI:29999"/>
        <dbReference type="ChEBI" id="CHEBI:30616"/>
        <dbReference type="ChEBI" id="CHEBI:83421"/>
        <dbReference type="ChEBI" id="CHEBI:456216"/>
        <dbReference type="EC" id="2.7.11.1"/>
    </reaction>
</comment>
<dbReference type="InterPro" id="IPR051824">
    <property type="entry name" value="LRR_Rcpt-Like_S/T_Kinase"/>
</dbReference>
<evidence type="ECO:0000256" key="8">
    <source>
        <dbReference type="ARBA" id="ARBA00048679"/>
    </source>
</evidence>
<dbReference type="Pfam" id="PF00531">
    <property type="entry name" value="Death"/>
    <property type="match status" value="1"/>
</dbReference>
<dbReference type="Pfam" id="PF07714">
    <property type="entry name" value="PK_Tyr_Ser-Thr"/>
    <property type="match status" value="1"/>
</dbReference>
<dbReference type="GO" id="GO:0004674">
    <property type="term" value="F:protein serine/threonine kinase activity"/>
    <property type="evidence" value="ECO:0007669"/>
    <property type="project" value="UniProtKB-KW"/>
</dbReference>
<dbReference type="InterPro" id="IPR000719">
    <property type="entry name" value="Prot_kinase_dom"/>
</dbReference>
<dbReference type="SUPFAM" id="SSF56112">
    <property type="entry name" value="Protein kinase-like (PK-like)"/>
    <property type="match status" value="1"/>
</dbReference>
<dbReference type="Gene3D" id="3.30.200.20">
    <property type="entry name" value="Phosphorylase Kinase, domain 1"/>
    <property type="match status" value="1"/>
</dbReference>
<dbReference type="Proteomes" id="UP001181693">
    <property type="component" value="Unassembled WGS sequence"/>
</dbReference>
<evidence type="ECO:0000256" key="7">
    <source>
        <dbReference type="ARBA" id="ARBA00047899"/>
    </source>
</evidence>
<organism evidence="11 12">
    <name type="scientific">Pyxicephalus adspersus</name>
    <name type="common">African bullfrog</name>
    <dbReference type="NCBI Taxonomy" id="30357"/>
    <lineage>
        <taxon>Eukaryota</taxon>
        <taxon>Metazoa</taxon>
        <taxon>Chordata</taxon>
        <taxon>Craniata</taxon>
        <taxon>Vertebrata</taxon>
        <taxon>Euteleostomi</taxon>
        <taxon>Amphibia</taxon>
        <taxon>Batrachia</taxon>
        <taxon>Anura</taxon>
        <taxon>Neobatrachia</taxon>
        <taxon>Ranoidea</taxon>
        <taxon>Pyxicephalidae</taxon>
        <taxon>Pyxicephalinae</taxon>
        <taxon>Pyxicephalus</taxon>
    </lineage>
</organism>
<protein>
    <recommendedName>
        <fullName evidence="1">non-specific serine/threonine protein kinase</fullName>
        <ecNumber evidence="1">2.7.11.1</ecNumber>
    </recommendedName>
</protein>
<dbReference type="SUPFAM" id="SSF47986">
    <property type="entry name" value="DEATH domain"/>
    <property type="match status" value="1"/>
</dbReference>
<reference evidence="11" key="1">
    <citation type="thesis" date="2020" institute="ProQuest LLC" country="789 East Eisenhower Parkway, Ann Arbor, MI, USA">
        <title>Comparative Genomics and Chromosome Evolution.</title>
        <authorList>
            <person name="Mudd A.B."/>
        </authorList>
    </citation>
    <scope>NUCLEOTIDE SEQUENCE</scope>
    <source>
        <strain evidence="11">1538</strain>
        <tissue evidence="11">Blood</tissue>
    </source>
</reference>
<keyword evidence="5" id="KW-0418">Kinase</keyword>
<accession>A0AAV3AV16</accession>
<keyword evidence="9" id="KW-1133">Transmembrane helix</keyword>
<dbReference type="GO" id="GO:0043123">
    <property type="term" value="P:positive regulation of canonical NF-kappaB signal transduction"/>
    <property type="evidence" value="ECO:0007669"/>
    <property type="project" value="UniProtKB-ARBA"/>
</dbReference>
<dbReference type="GO" id="GO:0005524">
    <property type="term" value="F:ATP binding"/>
    <property type="evidence" value="ECO:0007669"/>
    <property type="project" value="UniProtKB-KW"/>
</dbReference>
<evidence type="ECO:0000256" key="6">
    <source>
        <dbReference type="ARBA" id="ARBA00022840"/>
    </source>
</evidence>
<dbReference type="InterPro" id="IPR011009">
    <property type="entry name" value="Kinase-like_dom_sf"/>
</dbReference>
<keyword evidence="9" id="KW-0472">Membrane</keyword>
<evidence type="ECO:0000256" key="4">
    <source>
        <dbReference type="ARBA" id="ARBA00022741"/>
    </source>
</evidence>
<dbReference type="GO" id="GO:0031349">
    <property type="term" value="P:positive regulation of defense response"/>
    <property type="evidence" value="ECO:0007669"/>
    <property type="project" value="UniProtKB-ARBA"/>
</dbReference>
<evidence type="ECO:0000256" key="1">
    <source>
        <dbReference type="ARBA" id="ARBA00012513"/>
    </source>
</evidence>
<keyword evidence="12" id="KW-1185">Reference proteome</keyword>
<evidence type="ECO:0000256" key="9">
    <source>
        <dbReference type="SAM" id="Phobius"/>
    </source>
</evidence>
<evidence type="ECO:0000313" key="11">
    <source>
        <dbReference type="EMBL" id="DBA31093.1"/>
    </source>
</evidence>
<evidence type="ECO:0000259" key="10">
    <source>
        <dbReference type="PROSITE" id="PS50011"/>
    </source>
</evidence>
<feature type="transmembrane region" description="Helical" evidence="9">
    <location>
        <begin position="17"/>
        <end position="49"/>
    </location>
</feature>
<dbReference type="GO" id="GO:0007165">
    <property type="term" value="P:signal transduction"/>
    <property type="evidence" value="ECO:0007669"/>
    <property type="project" value="InterPro"/>
</dbReference>
<keyword evidence="6" id="KW-0067">ATP-binding</keyword>
<keyword evidence="2" id="KW-0723">Serine/threonine-protein kinase</keyword>
<dbReference type="InterPro" id="IPR001245">
    <property type="entry name" value="Ser-Thr/Tyr_kinase_cat_dom"/>
</dbReference>
<dbReference type="PANTHER" id="PTHR48006">
    <property type="entry name" value="LEUCINE-RICH REPEAT-CONTAINING PROTEIN DDB_G0281931-RELATED"/>
    <property type="match status" value="1"/>
</dbReference>
<dbReference type="Gene3D" id="1.10.533.10">
    <property type="entry name" value="Death Domain, Fas"/>
    <property type="match status" value="1"/>
</dbReference>
<evidence type="ECO:0000256" key="3">
    <source>
        <dbReference type="ARBA" id="ARBA00022679"/>
    </source>
</evidence>
<gene>
    <name evidence="11" type="ORF">GDO54_007001</name>
</gene>
<name>A0AAV3AV16_PYXAD</name>
<comment type="caution">
    <text evidence="11">The sequence shown here is derived from an EMBL/GenBank/DDBJ whole genome shotgun (WGS) entry which is preliminary data.</text>
</comment>
<dbReference type="PROSITE" id="PS50011">
    <property type="entry name" value="PROTEIN_KINASE_DOM"/>
    <property type="match status" value="1"/>
</dbReference>
<dbReference type="EC" id="2.7.11.1" evidence="1"/>
<evidence type="ECO:0000256" key="5">
    <source>
        <dbReference type="ARBA" id="ARBA00022777"/>
    </source>
</evidence>
<evidence type="ECO:0000313" key="12">
    <source>
        <dbReference type="Proteomes" id="UP001181693"/>
    </source>
</evidence>
<keyword evidence="4" id="KW-0547">Nucleotide-binding</keyword>
<dbReference type="InterPro" id="IPR011029">
    <property type="entry name" value="DEATH-like_dom_sf"/>
</dbReference>
<proteinExistence type="predicted"/>
<keyword evidence="3" id="KW-0808">Transferase</keyword>
<dbReference type="PANTHER" id="PTHR48006:SF102">
    <property type="entry name" value="LEUCINE-RICH REPEAT-CONTAINING PROTEIN DDB_G0281931-RELATED"/>
    <property type="match status" value="1"/>
</dbReference>
<feature type="domain" description="Protein kinase" evidence="10">
    <location>
        <begin position="128"/>
        <end position="395"/>
    </location>
</feature>
<dbReference type="EMBL" id="DYDO01000002">
    <property type="protein sequence ID" value="DBA31093.1"/>
    <property type="molecule type" value="Genomic_DNA"/>
</dbReference>
<evidence type="ECO:0000256" key="2">
    <source>
        <dbReference type="ARBA" id="ARBA00022527"/>
    </source>
</evidence>
<dbReference type="Gene3D" id="1.10.510.10">
    <property type="entry name" value="Transferase(Phosphotransferase) domain 1"/>
    <property type="match status" value="1"/>
</dbReference>
<dbReference type="InterPro" id="IPR000488">
    <property type="entry name" value="Death_dom"/>
</dbReference>
<keyword evidence="9" id="KW-0812">Transmembrane</keyword>
<sequence>MGQRHSEMHFLMELNPLILTCLCAKAGAAIFSLLSFCILIFSHALYVWLTERLSSDWRDFRKIERYAEQGKSRTKELVWSWAHKNKTVGDLLTVLQEMGQQRAISLFREINAPSPISLQEIKQGTKNFSKDFLIGEGQFFDVYKADIRKQICVVKLLKQVKKKLNELQRTVTLSFIKTFYLIQHQNVLELLGYVRADEATCLVYPNLEHGSLFRRLHYSDKNPPLSWNVRYNILVKVAQAIHHLHTISPCPVICGNITSKNILLDQHFQPKLSDFAMVHLRSYLINHIKTIKMDHATLMFLGYLPEEYIRRGDLSVKTDVYSYGIREIFWEQMEKHGIDSLVQLKDMKVSKFPCSVMTNLLGVSIDSTAVRARQRPTMNEVLERIESCMDSEKFTEDQPKPLISIPPSIWPLHESHSKVPVEMDETMDNCIHIYERNETKCGQSEIAFVGNTRKDRAEEKLSSVFMQSKVVSANDFLHKPFTSRPVECSCSSGPYNTSFCEECIANGFGQDQ</sequence>